<dbReference type="Gene3D" id="3.40.50.11820">
    <property type="match status" value="1"/>
</dbReference>
<dbReference type="InterPro" id="IPR007554">
    <property type="entry name" value="Glycerophosphate_synth"/>
</dbReference>
<keyword evidence="5" id="KW-0777">Teichoic acid biosynthesis</keyword>
<comment type="subcellular location">
    <subcellularLocation>
        <location evidence="1">Cell membrane</location>
        <topology evidence="1">Peripheral membrane protein</topology>
    </subcellularLocation>
</comment>
<evidence type="ECO:0000256" key="5">
    <source>
        <dbReference type="ARBA" id="ARBA00022944"/>
    </source>
</evidence>
<proteinExistence type="inferred from homology"/>
<comment type="similarity">
    <text evidence="2">Belongs to the CDP-glycerol glycerophosphotransferase family.</text>
</comment>
<dbReference type="Pfam" id="PF04464">
    <property type="entry name" value="Glyphos_transf"/>
    <property type="match status" value="1"/>
</dbReference>
<keyword evidence="6" id="KW-0472">Membrane</keyword>
<dbReference type="EMBL" id="FZOO01000002">
    <property type="protein sequence ID" value="SNS10193.1"/>
    <property type="molecule type" value="Genomic_DNA"/>
</dbReference>
<evidence type="ECO:0000256" key="2">
    <source>
        <dbReference type="ARBA" id="ARBA00010488"/>
    </source>
</evidence>
<gene>
    <name evidence="7" type="ORF">SAMN06893096_10214</name>
</gene>
<dbReference type="AlphaFoldDB" id="A0A239BSQ9"/>
<keyword evidence="8" id="KW-1185">Reference proteome</keyword>
<dbReference type="Proteomes" id="UP000198373">
    <property type="component" value="Unassembled WGS sequence"/>
</dbReference>
<protein>
    <submittedName>
        <fullName evidence="7">CDP-glycerol glycerophosphotransferase, TagB/SpsB family</fullName>
    </submittedName>
</protein>
<evidence type="ECO:0000313" key="7">
    <source>
        <dbReference type="EMBL" id="SNS10193.1"/>
    </source>
</evidence>
<dbReference type="InterPro" id="IPR043149">
    <property type="entry name" value="TagF_N"/>
</dbReference>
<organism evidence="7 8">
    <name type="scientific">Geodermatophilus pulveris</name>
    <dbReference type="NCBI Taxonomy" id="1564159"/>
    <lineage>
        <taxon>Bacteria</taxon>
        <taxon>Bacillati</taxon>
        <taxon>Actinomycetota</taxon>
        <taxon>Actinomycetes</taxon>
        <taxon>Geodermatophilales</taxon>
        <taxon>Geodermatophilaceae</taxon>
        <taxon>Geodermatophilus</taxon>
    </lineage>
</organism>
<dbReference type="InterPro" id="IPR051612">
    <property type="entry name" value="Teichoic_Acid_Biosynth"/>
</dbReference>
<dbReference type="PANTHER" id="PTHR37316">
    <property type="entry name" value="TEICHOIC ACID GLYCEROL-PHOSPHATE PRIMASE"/>
    <property type="match status" value="1"/>
</dbReference>
<dbReference type="RefSeq" id="WP_179224144.1">
    <property type="nucleotide sequence ID" value="NZ_FZOO01000002.1"/>
</dbReference>
<keyword evidence="3" id="KW-1003">Cell membrane</keyword>
<name>A0A239BSQ9_9ACTN</name>
<evidence type="ECO:0000313" key="8">
    <source>
        <dbReference type="Proteomes" id="UP000198373"/>
    </source>
</evidence>
<accession>A0A239BSQ9</accession>
<evidence type="ECO:0000256" key="3">
    <source>
        <dbReference type="ARBA" id="ARBA00022475"/>
    </source>
</evidence>
<dbReference type="GO" id="GO:0047355">
    <property type="term" value="F:CDP-glycerol glycerophosphotransferase activity"/>
    <property type="evidence" value="ECO:0007669"/>
    <property type="project" value="InterPro"/>
</dbReference>
<dbReference type="GO" id="GO:0005886">
    <property type="term" value="C:plasma membrane"/>
    <property type="evidence" value="ECO:0007669"/>
    <property type="project" value="UniProtKB-SubCell"/>
</dbReference>
<dbReference type="GO" id="GO:0019350">
    <property type="term" value="P:teichoic acid biosynthetic process"/>
    <property type="evidence" value="ECO:0007669"/>
    <property type="project" value="UniProtKB-KW"/>
</dbReference>
<evidence type="ECO:0000256" key="4">
    <source>
        <dbReference type="ARBA" id="ARBA00022679"/>
    </source>
</evidence>
<evidence type="ECO:0000256" key="6">
    <source>
        <dbReference type="ARBA" id="ARBA00023136"/>
    </source>
</evidence>
<reference evidence="8" key="1">
    <citation type="submission" date="2017-06" db="EMBL/GenBank/DDBJ databases">
        <authorList>
            <person name="Varghese N."/>
            <person name="Submissions S."/>
        </authorList>
    </citation>
    <scope>NUCLEOTIDE SEQUENCE [LARGE SCALE GENOMIC DNA]</scope>
    <source>
        <strain evidence="8">DSM 46839</strain>
    </source>
</reference>
<keyword evidence="4 7" id="KW-0808">Transferase</keyword>
<dbReference type="PANTHER" id="PTHR37316:SF3">
    <property type="entry name" value="TEICHOIC ACID GLYCEROL-PHOSPHATE TRANSFERASE"/>
    <property type="match status" value="1"/>
</dbReference>
<dbReference type="SUPFAM" id="SSF53756">
    <property type="entry name" value="UDP-Glycosyltransferase/glycogen phosphorylase"/>
    <property type="match status" value="1"/>
</dbReference>
<dbReference type="Gene3D" id="3.40.50.12580">
    <property type="match status" value="1"/>
</dbReference>
<sequence length="390" mass="43198">MHHRLQHVARVVGRRALDRLNAAVPKREQLLLNLYPDTDASLPPLLEACRDVEGRVVVLLTHPANAVATRVREVLGARVRVYRRGSFGAVWQYLRSRSVVLTHPVYDSARLARRQTVVNVWHGMPIKAIGRLDGRQDVVLADWTLASSGFYRPLLAEALGVPPESVVVLHSPRIEHLCQGHADVWERVAVDRSAYDRVFVWMPTFRGREPERGGGGVSSAPLLSPDGAARLGELLARRRCLLVLRRHPYEARAVPLSVPGVLELTDTVLEAAGVGIYEVLAEADALVTDVSSVWLDFLLLDRPIVIWFPDLDAYTADRPLLLDPYETWTPGPPLADEDDLLAALDAVATGEDPFRLRRRQVRELLMSARSGGLATRVLAFAGVRRPPSAS</sequence>
<dbReference type="InterPro" id="IPR043148">
    <property type="entry name" value="TagF_C"/>
</dbReference>
<evidence type="ECO:0000256" key="1">
    <source>
        <dbReference type="ARBA" id="ARBA00004202"/>
    </source>
</evidence>